<dbReference type="GO" id="GO:0004816">
    <property type="term" value="F:asparagine-tRNA ligase activity"/>
    <property type="evidence" value="ECO:0007669"/>
    <property type="project" value="UniProtKB-UniRule"/>
</dbReference>
<dbReference type="InterPro" id="IPR006195">
    <property type="entry name" value="aa-tRNA-synth_II"/>
</dbReference>
<gene>
    <name evidence="10" type="primary">asnS</name>
    <name evidence="10" type="ORF">BARAN1_0404</name>
</gene>
<dbReference type="Gene3D" id="3.30.930.10">
    <property type="entry name" value="Bira Bifunctional Protein, Domain 2"/>
    <property type="match status" value="1"/>
</dbReference>
<dbReference type="KEGG" id="bana:BARAN1_0404"/>
<accession>A0A2X3KZT6</accession>
<keyword evidence="3 10" id="KW-0436">Ligase</keyword>
<dbReference type="PANTHER" id="PTHR22594">
    <property type="entry name" value="ASPARTYL/LYSYL-TRNA SYNTHETASE"/>
    <property type="match status" value="1"/>
</dbReference>
<keyword evidence="4" id="KW-0547">Nucleotide-binding</keyword>
<dbReference type="Proteomes" id="UP000249818">
    <property type="component" value="Chromosome BARAN1"/>
</dbReference>
<dbReference type="InterPro" id="IPR045864">
    <property type="entry name" value="aa-tRNA-synth_II/BPL/LPL"/>
</dbReference>
<dbReference type="InterPro" id="IPR012340">
    <property type="entry name" value="NA-bd_OB-fold"/>
</dbReference>
<name>A0A2X3KZT6_9BACT</name>
<dbReference type="SUPFAM" id="SSF50249">
    <property type="entry name" value="Nucleic acid-binding proteins"/>
    <property type="match status" value="1"/>
</dbReference>
<keyword evidence="6" id="KW-0648">Protein biosynthesis</keyword>
<dbReference type="EMBL" id="LS483254">
    <property type="protein sequence ID" value="SQD92429.1"/>
    <property type="molecule type" value="Genomic_DNA"/>
</dbReference>
<dbReference type="Pfam" id="PF00152">
    <property type="entry name" value="tRNA-synt_2"/>
    <property type="match status" value="1"/>
</dbReference>
<dbReference type="InterPro" id="IPR002312">
    <property type="entry name" value="Asp/Asn-tRNA-synth_IIb"/>
</dbReference>
<evidence type="ECO:0000313" key="10">
    <source>
        <dbReference type="EMBL" id="SQD92429.1"/>
    </source>
</evidence>
<dbReference type="NCBIfam" id="NF003037">
    <property type="entry name" value="PRK03932.1"/>
    <property type="match status" value="1"/>
</dbReference>
<dbReference type="Gene3D" id="2.40.50.140">
    <property type="entry name" value="Nucleic acid-binding proteins"/>
    <property type="match status" value="1"/>
</dbReference>
<dbReference type="CDD" id="cd00776">
    <property type="entry name" value="AsxRS_core"/>
    <property type="match status" value="1"/>
</dbReference>
<comment type="similarity">
    <text evidence="1">Belongs to the class-II aminoacyl-tRNA synthetase family.</text>
</comment>
<dbReference type="PRINTS" id="PR01042">
    <property type="entry name" value="TRNASYNTHASP"/>
</dbReference>
<dbReference type="GO" id="GO:0005524">
    <property type="term" value="F:ATP binding"/>
    <property type="evidence" value="ECO:0007669"/>
    <property type="project" value="UniProtKB-KW"/>
</dbReference>
<dbReference type="Pfam" id="PF01336">
    <property type="entry name" value="tRNA_anti-codon"/>
    <property type="match status" value="1"/>
</dbReference>
<dbReference type="PANTHER" id="PTHR22594:SF34">
    <property type="entry name" value="ASPARAGINE--TRNA LIGASE, MITOCHONDRIAL-RELATED"/>
    <property type="match status" value="1"/>
</dbReference>
<evidence type="ECO:0000256" key="2">
    <source>
        <dbReference type="ARBA" id="ARBA00012816"/>
    </source>
</evidence>
<evidence type="ECO:0000313" key="11">
    <source>
        <dbReference type="Proteomes" id="UP000249818"/>
    </source>
</evidence>
<evidence type="ECO:0000256" key="8">
    <source>
        <dbReference type="NCBIfam" id="TIGR00457"/>
    </source>
</evidence>
<evidence type="ECO:0000256" key="6">
    <source>
        <dbReference type="ARBA" id="ARBA00022917"/>
    </source>
</evidence>
<keyword evidence="11" id="KW-1185">Reference proteome</keyword>
<keyword evidence="5" id="KW-0067">ATP-binding</keyword>
<reference evidence="11" key="1">
    <citation type="submission" date="2018-05" db="EMBL/GenBank/DDBJ databases">
        <authorList>
            <person name="Hao L."/>
        </authorList>
    </citation>
    <scope>NUCLEOTIDE SEQUENCE [LARGE SCALE GENOMIC DNA]</scope>
</reference>
<dbReference type="NCBIfam" id="TIGR00457">
    <property type="entry name" value="asnS"/>
    <property type="match status" value="1"/>
</dbReference>
<dbReference type="GO" id="GO:0006421">
    <property type="term" value="P:asparaginyl-tRNA aminoacylation"/>
    <property type="evidence" value="ECO:0007669"/>
    <property type="project" value="UniProtKB-UniRule"/>
</dbReference>
<dbReference type="OrthoDB" id="9762036at2"/>
<dbReference type="InterPro" id="IPR004522">
    <property type="entry name" value="Asn-tRNA-ligase"/>
</dbReference>
<dbReference type="RefSeq" id="WP_122030649.1">
    <property type="nucleotide sequence ID" value="NZ_LS483254.1"/>
</dbReference>
<dbReference type="InterPro" id="IPR004365">
    <property type="entry name" value="NA-bd_OB_tRNA"/>
</dbReference>
<evidence type="ECO:0000256" key="5">
    <source>
        <dbReference type="ARBA" id="ARBA00022840"/>
    </source>
</evidence>
<dbReference type="GO" id="GO:0003676">
    <property type="term" value="F:nucleic acid binding"/>
    <property type="evidence" value="ECO:0007669"/>
    <property type="project" value="InterPro"/>
</dbReference>
<organism evidence="10 11">
    <name type="scientific">Candidatus Bipolaricaulis anaerobius</name>
    <dbReference type="NCBI Taxonomy" id="2026885"/>
    <lineage>
        <taxon>Bacteria</taxon>
        <taxon>Candidatus Bipolaricaulota</taxon>
        <taxon>Candidatus Bipolaricaulia</taxon>
        <taxon>Candidatus Bipolaricaulales</taxon>
        <taxon>Candidatus Bipolaricaulaceae</taxon>
        <taxon>Candidatus Bipolaricaulis</taxon>
    </lineage>
</organism>
<keyword evidence="7" id="KW-0030">Aminoacyl-tRNA synthetase</keyword>
<evidence type="ECO:0000256" key="3">
    <source>
        <dbReference type="ARBA" id="ARBA00022598"/>
    </source>
</evidence>
<evidence type="ECO:0000256" key="7">
    <source>
        <dbReference type="ARBA" id="ARBA00023146"/>
    </source>
</evidence>
<evidence type="ECO:0000259" key="9">
    <source>
        <dbReference type="PROSITE" id="PS50862"/>
    </source>
</evidence>
<dbReference type="SUPFAM" id="SSF55681">
    <property type="entry name" value="Class II aaRS and biotin synthetases"/>
    <property type="match status" value="1"/>
</dbReference>
<evidence type="ECO:0000256" key="1">
    <source>
        <dbReference type="ARBA" id="ARBA00008226"/>
    </source>
</evidence>
<evidence type="ECO:0000256" key="4">
    <source>
        <dbReference type="ARBA" id="ARBA00022741"/>
    </source>
</evidence>
<dbReference type="AlphaFoldDB" id="A0A2X3KZT6"/>
<proteinExistence type="inferred from homology"/>
<sequence length="431" mass="48264">MRSVYIEELGQHVGSEVLIQGWLYNKRSSGKVRFVLVRDGTGLVQGVVTPTADPAAFALADSLPQEASLRMGGTVRAEPRAPGGFEVTVTHLEPVHIPTAPFPIGLKEHGPGFLMDHRHLWIRSRRQTPILRLRDAVLWAIRSFFHERRFVATEAPVLVGTAVEGTTTLFPLDYFGTPAYLSQSGQLYLEATCAALGKVYWIGPVFRAEKSKTRRHLTEFWMAEAEQAFLDHEGNLALQEDLVRYVVESVVAERPRDLDELERDSSLLRREVAEPFARVTYHEAVALVQAAGVAMEVGDDFGAPAEDALSQHFGRPVFVERFPAAIKPFYMKRDPGRPDLALCADLIAPEGYGEIIGGSQRVDREEELLAQLREAGLPEEPYRWYLDLRRWGAVPHSGFGLGVERTVQWIAGIPHIREAIPFPRTLDRLYP</sequence>
<protein>
    <recommendedName>
        <fullName evidence="2 8">Asparagine--tRNA ligase</fullName>
        <ecNumber evidence="2 8">6.1.1.22</ecNumber>
    </recommendedName>
</protein>
<dbReference type="EC" id="6.1.1.22" evidence="2 8"/>
<feature type="domain" description="Aminoacyl-transfer RNA synthetases class-II family profile" evidence="9">
    <location>
        <begin position="131"/>
        <end position="431"/>
    </location>
</feature>
<dbReference type="PROSITE" id="PS50862">
    <property type="entry name" value="AA_TRNA_LIGASE_II"/>
    <property type="match status" value="1"/>
</dbReference>
<dbReference type="InterPro" id="IPR004364">
    <property type="entry name" value="Aa-tRNA-synt_II"/>
</dbReference>